<organism evidence="2 3">
    <name type="scientific">Bogoriella caseilytica</name>
    <dbReference type="NCBI Taxonomy" id="56055"/>
    <lineage>
        <taxon>Bacteria</taxon>
        <taxon>Bacillati</taxon>
        <taxon>Actinomycetota</taxon>
        <taxon>Actinomycetes</taxon>
        <taxon>Micrococcales</taxon>
        <taxon>Bogoriellaceae</taxon>
        <taxon>Bogoriella</taxon>
    </lineage>
</organism>
<protein>
    <submittedName>
        <fullName evidence="2">Uncharacterized protein</fullName>
    </submittedName>
</protein>
<keyword evidence="1" id="KW-1133">Transmembrane helix</keyword>
<evidence type="ECO:0000313" key="2">
    <source>
        <dbReference type="EMBL" id="ROR72695.1"/>
    </source>
</evidence>
<comment type="caution">
    <text evidence="2">The sequence shown here is derived from an EMBL/GenBank/DDBJ whole genome shotgun (WGS) entry which is preliminary data.</text>
</comment>
<reference evidence="2 3" key="1">
    <citation type="submission" date="2018-11" db="EMBL/GenBank/DDBJ databases">
        <title>Sequencing the genomes of 1000 actinobacteria strains.</title>
        <authorList>
            <person name="Klenk H.-P."/>
        </authorList>
    </citation>
    <scope>NUCLEOTIDE SEQUENCE [LARGE SCALE GENOMIC DNA]</scope>
    <source>
        <strain evidence="2 3">DSM 11294</strain>
    </source>
</reference>
<name>A0A3N2BBT3_9MICO</name>
<feature type="transmembrane region" description="Helical" evidence="1">
    <location>
        <begin position="36"/>
        <end position="61"/>
    </location>
</feature>
<accession>A0A3N2BBT3</accession>
<sequence length="182" mass="20475">MWPAAEGWAPAGVPRASSRATVLAGLEADLLPPETYAWWVPVVAAVLLVLVAAWLVFVFWWSNPTRVAAREAKKARFTPAPMTTSLRQRYTEEIDQHLGRYEEGEIDLRELHLELSSTMRRFASERIGTDVTTWTRGDVASYDTTRHLGDLLAVYEEPSFAQRSEAEVRASASSAQEVVNRW</sequence>
<dbReference type="AlphaFoldDB" id="A0A3N2BBT3"/>
<gene>
    <name evidence="2" type="ORF">EDD31_1054</name>
</gene>
<dbReference type="EMBL" id="RKHK01000001">
    <property type="protein sequence ID" value="ROR72695.1"/>
    <property type="molecule type" value="Genomic_DNA"/>
</dbReference>
<evidence type="ECO:0000256" key="1">
    <source>
        <dbReference type="SAM" id="Phobius"/>
    </source>
</evidence>
<dbReference type="OrthoDB" id="3268584at2"/>
<keyword evidence="1" id="KW-0812">Transmembrane</keyword>
<keyword evidence="3" id="KW-1185">Reference proteome</keyword>
<dbReference type="Proteomes" id="UP000280668">
    <property type="component" value="Unassembled WGS sequence"/>
</dbReference>
<evidence type="ECO:0000313" key="3">
    <source>
        <dbReference type="Proteomes" id="UP000280668"/>
    </source>
</evidence>
<proteinExistence type="predicted"/>
<keyword evidence="1" id="KW-0472">Membrane</keyword>